<keyword evidence="2" id="KW-0472">Membrane</keyword>
<evidence type="ECO:0000313" key="3">
    <source>
        <dbReference type="EMBL" id="CAK7273941.1"/>
    </source>
</evidence>
<keyword evidence="2" id="KW-0812">Transmembrane</keyword>
<feature type="region of interest" description="Disordered" evidence="1">
    <location>
        <begin position="146"/>
        <end position="218"/>
    </location>
</feature>
<dbReference type="EMBL" id="CAWUOM010000150">
    <property type="protein sequence ID" value="CAK7273941.1"/>
    <property type="molecule type" value="Genomic_DNA"/>
</dbReference>
<evidence type="ECO:0000313" key="4">
    <source>
        <dbReference type="Proteomes" id="UP001642501"/>
    </source>
</evidence>
<comment type="caution">
    <text evidence="3">The sequence shown here is derived from an EMBL/GenBank/DDBJ whole genome shotgun (WGS) entry which is preliminary data.</text>
</comment>
<dbReference type="Proteomes" id="UP001642501">
    <property type="component" value="Unassembled WGS sequence"/>
</dbReference>
<name>A0ABP0E2I6_9PEZI</name>
<feature type="region of interest" description="Disordered" evidence="1">
    <location>
        <begin position="283"/>
        <end position="307"/>
    </location>
</feature>
<reference evidence="3 4" key="1">
    <citation type="submission" date="2024-01" db="EMBL/GenBank/DDBJ databases">
        <authorList>
            <person name="Allen C."/>
            <person name="Tagirdzhanova G."/>
        </authorList>
    </citation>
    <scope>NUCLEOTIDE SEQUENCE [LARGE SCALE GENOMIC DNA]</scope>
    <source>
        <strain evidence="3 4">CBS 573.63</strain>
    </source>
</reference>
<organism evidence="3 4">
    <name type="scientific">Sporothrix epigloea</name>
    <dbReference type="NCBI Taxonomy" id="1892477"/>
    <lineage>
        <taxon>Eukaryota</taxon>
        <taxon>Fungi</taxon>
        <taxon>Dikarya</taxon>
        <taxon>Ascomycota</taxon>
        <taxon>Pezizomycotina</taxon>
        <taxon>Sordariomycetes</taxon>
        <taxon>Sordariomycetidae</taxon>
        <taxon>Ophiostomatales</taxon>
        <taxon>Ophiostomataceae</taxon>
        <taxon>Sporothrix</taxon>
    </lineage>
</organism>
<feature type="region of interest" description="Disordered" evidence="1">
    <location>
        <begin position="84"/>
        <end position="117"/>
    </location>
</feature>
<feature type="region of interest" description="Disordered" evidence="1">
    <location>
        <begin position="347"/>
        <end position="366"/>
    </location>
</feature>
<evidence type="ECO:0000256" key="2">
    <source>
        <dbReference type="SAM" id="Phobius"/>
    </source>
</evidence>
<feature type="compositionally biased region" description="Polar residues" evidence="1">
    <location>
        <begin position="98"/>
        <end position="111"/>
    </location>
</feature>
<feature type="region of interest" description="Disordered" evidence="1">
    <location>
        <begin position="408"/>
        <end position="435"/>
    </location>
</feature>
<accession>A0ABP0E2I6</accession>
<proteinExistence type="predicted"/>
<feature type="compositionally biased region" description="Polar residues" evidence="1">
    <location>
        <begin position="421"/>
        <end position="433"/>
    </location>
</feature>
<gene>
    <name evidence="3" type="ORF">SEPCBS57363_005908</name>
</gene>
<feature type="transmembrane region" description="Helical" evidence="2">
    <location>
        <begin position="32"/>
        <end position="55"/>
    </location>
</feature>
<keyword evidence="4" id="KW-1185">Reference proteome</keyword>
<sequence>MPTTNIFLAVPNSSGLVSAGGNKSSPTDQTTVVILSSVLSVAGVVALTGLVFICCRLRQRQMGLFFPRGSSPIDDDEIEAWKGNREQPTMDEPEKSPSGVSYTSFGDNNEPVSPPLLSADFLGAGATVQRQDPLASVQSFADRAARLDSPGSDRGSMVPSNPSPKKRSSNVIIYKDTPQPCPVTPKLATLNRETFTRPGTAPAETDNRRFHHGSYQQQETVPLYRRSEEFTRRSSRSASFGYPAYYGMAGRFSLDQDREVIFPPTLASMQSPRMALQYARAPNSRAGLTDESVPGDPSFLPAPKRLPSRLSKMPPATGSPLVTAAATAAAVIGDAGARSVPRWIPSGDDEISPVPSPPGNTRGADANIRRNSKVSVAFRRARSRSTRSCSIVSYVGPEPVLQTHTDRLSFERSPSVPRYRSTVQPRLQPSHRQSPALVSYQHMPAYPLPASMKPGRRNNSGENSDYRGIYRYQCYNDQGKQPRPEQPAFFATPVSSSTLSPSSSLSISSHMRASATAVRASIDSDVPLLGGLPPPRASERGGSHEYLDSIGLAIG</sequence>
<keyword evidence="2" id="KW-1133">Transmembrane helix</keyword>
<evidence type="ECO:0000256" key="1">
    <source>
        <dbReference type="SAM" id="MobiDB-lite"/>
    </source>
</evidence>
<protein>
    <submittedName>
        <fullName evidence="3">Uncharacterized protein</fullName>
    </submittedName>
</protein>